<dbReference type="AlphaFoldDB" id="A0A8S3QNC5"/>
<dbReference type="Proteomes" id="UP000683360">
    <property type="component" value="Unassembled WGS sequence"/>
</dbReference>
<reference evidence="2" key="1">
    <citation type="submission" date="2021-03" db="EMBL/GenBank/DDBJ databases">
        <authorList>
            <person name="Bekaert M."/>
        </authorList>
    </citation>
    <scope>NUCLEOTIDE SEQUENCE</scope>
</reference>
<dbReference type="EMBL" id="CAJPWZ010000505">
    <property type="protein sequence ID" value="CAG2195099.1"/>
    <property type="molecule type" value="Genomic_DNA"/>
</dbReference>
<evidence type="ECO:0000313" key="3">
    <source>
        <dbReference type="Proteomes" id="UP000683360"/>
    </source>
</evidence>
<feature type="region of interest" description="Disordered" evidence="1">
    <location>
        <begin position="128"/>
        <end position="147"/>
    </location>
</feature>
<keyword evidence="3" id="KW-1185">Reference proteome</keyword>
<organism evidence="2 3">
    <name type="scientific">Mytilus edulis</name>
    <name type="common">Blue mussel</name>
    <dbReference type="NCBI Taxonomy" id="6550"/>
    <lineage>
        <taxon>Eukaryota</taxon>
        <taxon>Metazoa</taxon>
        <taxon>Spiralia</taxon>
        <taxon>Lophotrochozoa</taxon>
        <taxon>Mollusca</taxon>
        <taxon>Bivalvia</taxon>
        <taxon>Autobranchia</taxon>
        <taxon>Pteriomorphia</taxon>
        <taxon>Mytilida</taxon>
        <taxon>Mytiloidea</taxon>
        <taxon>Mytilidae</taxon>
        <taxon>Mytilinae</taxon>
        <taxon>Mytilus</taxon>
    </lineage>
</organism>
<sequence length="212" mass="23570">MSRKLRRAIWDLFFTSIKNIRCAMCKLKERVGPIKKQINDDGSRTKSTTNGEYTINHADGPIHIEIAVIDIDGSIHNEAAIHWVKRPSDVEDIYIKSDVDGQLNNKNTTPDAKGATNDGETLRYMKGSTNDGETSRYIKGPTNDENRRQIKESINDEHDENANSDGKIPIYDEDAACHGIRSANDEGAISQGVGSIKEEDAQMANIIQIVTK</sequence>
<gene>
    <name evidence="2" type="ORF">MEDL_10077</name>
</gene>
<evidence type="ECO:0000313" key="2">
    <source>
        <dbReference type="EMBL" id="CAG2195099.1"/>
    </source>
</evidence>
<feature type="region of interest" description="Disordered" evidence="1">
    <location>
        <begin position="100"/>
        <end position="120"/>
    </location>
</feature>
<comment type="caution">
    <text evidence="2">The sequence shown here is derived from an EMBL/GenBank/DDBJ whole genome shotgun (WGS) entry which is preliminary data.</text>
</comment>
<proteinExistence type="predicted"/>
<name>A0A8S3QNC5_MYTED</name>
<protein>
    <submittedName>
        <fullName evidence="2">Uncharacterized protein</fullName>
    </submittedName>
</protein>
<accession>A0A8S3QNC5</accession>
<evidence type="ECO:0000256" key="1">
    <source>
        <dbReference type="SAM" id="MobiDB-lite"/>
    </source>
</evidence>